<evidence type="ECO:0000256" key="8">
    <source>
        <dbReference type="HAMAP-Rule" id="MF_00238"/>
    </source>
</evidence>
<dbReference type="InterPro" id="IPR011994">
    <property type="entry name" value="Cytidylate_kinase_dom"/>
</dbReference>
<evidence type="ECO:0000256" key="3">
    <source>
        <dbReference type="ARBA" id="ARBA00022741"/>
    </source>
</evidence>
<evidence type="ECO:0000256" key="4">
    <source>
        <dbReference type="ARBA" id="ARBA00022777"/>
    </source>
</evidence>
<dbReference type="EC" id="2.7.4.25" evidence="8"/>
<dbReference type="Pfam" id="PF02224">
    <property type="entry name" value="Cytidylate_kin"/>
    <property type="match status" value="1"/>
</dbReference>
<feature type="binding site" evidence="8">
    <location>
        <begin position="15"/>
        <end position="23"/>
    </location>
    <ligand>
        <name>ATP</name>
        <dbReference type="ChEBI" id="CHEBI:30616"/>
    </ligand>
</feature>
<evidence type="ECO:0000256" key="6">
    <source>
        <dbReference type="ARBA" id="ARBA00047615"/>
    </source>
</evidence>
<gene>
    <name evidence="8 10" type="primary">cmk</name>
    <name evidence="10" type="ORF">HMPREF0061_1678</name>
</gene>
<dbReference type="Proteomes" id="UP000003764">
    <property type="component" value="Unassembled WGS sequence"/>
</dbReference>
<comment type="catalytic activity">
    <reaction evidence="6 8">
        <text>dCMP + ATP = dCDP + ADP</text>
        <dbReference type="Rhea" id="RHEA:25094"/>
        <dbReference type="ChEBI" id="CHEBI:30616"/>
        <dbReference type="ChEBI" id="CHEBI:57566"/>
        <dbReference type="ChEBI" id="CHEBI:58593"/>
        <dbReference type="ChEBI" id="CHEBI:456216"/>
        <dbReference type="EC" id="2.7.4.25"/>
    </reaction>
</comment>
<dbReference type="InterPro" id="IPR003136">
    <property type="entry name" value="Cytidylate_kin"/>
</dbReference>
<keyword evidence="3 8" id="KW-0547">Nucleotide-binding</keyword>
<dbReference type="HAMAP" id="MF_00238">
    <property type="entry name" value="Cytidyl_kinase_type1"/>
    <property type="match status" value="1"/>
</dbReference>
<keyword evidence="11" id="KW-1185">Reference proteome</keyword>
<dbReference type="NCBIfam" id="TIGR00017">
    <property type="entry name" value="cmk"/>
    <property type="match status" value="1"/>
</dbReference>
<organism evidence="10 11">
    <name type="scientific">Aerococcus viridans (strain ATCC 11563 / DSM 20340 / CCUG 4311 / JCM 20461 / NBRC 12219 / NCTC 8251 / M1)</name>
    <dbReference type="NCBI Taxonomy" id="655812"/>
    <lineage>
        <taxon>Bacteria</taxon>
        <taxon>Bacillati</taxon>
        <taxon>Bacillota</taxon>
        <taxon>Bacilli</taxon>
        <taxon>Lactobacillales</taxon>
        <taxon>Aerococcaceae</taxon>
        <taxon>Aerococcus</taxon>
    </lineage>
</organism>
<comment type="catalytic activity">
    <reaction evidence="7 8">
        <text>CMP + ATP = CDP + ADP</text>
        <dbReference type="Rhea" id="RHEA:11600"/>
        <dbReference type="ChEBI" id="CHEBI:30616"/>
        <dbReference type="ChEBI" id="CHEBI:58069"/>
        <dbReference type="ChEBI" id="CHEBI:60377"/>
        <dbReference type="ChEBI" id="CHEBI:456216"/>
        <dbReference type="EC" id="2.7.4.25"/>
    </reaction>
</comment>
<comment type="similarity">
    <text evidence="1 8">Belongs to the cytidylate kinase family. Type 1 subfamily.</text>
</comment>
<dbReference type="InterPro" id="IPR027417">
    <property type="entry name" value="P-loop_NTPase"/>
</dbReference>
<name>A0ABN0A6Y0_AERVM</name>
<evidence type="ECO:0000256" key="1">
    <source>
        <dbReference type="ARBA" id="ARBA00009427"/>
    </source>
</evidence>
<comment type="caution">
    <text evidence="10">The sequence shown here is derived from an EMBL/GenBank/DDBJ whole genome shotgun (WGS) entry which is preliminary data.</text>
</comment>
<sequence>MVDRLSKAIQVAIDGPASSGKSTIAKKIAKKLAYVYLDTGAMYRAITLLALDGHIPAEDADALKALAEASEITFEPGENGQRVLVNGQDQSEAIRTDRISKAVSAYSAVSEVRQVLVEKQRAYTQNGQGVVMDGRDIGTVVLPDAEVKIFLTASAEERGRRRFLENQAKGYSEMNLEDLIKDIKRRDLYDSTREDSPLVPADDAVMLDSSDLTLEEVEDSILAEINRVIA</sequence>
<accession>A0ABN0A6Y0</accession>
<comment type="subcellular location">
    <subcellularLocation>
        <location evidence="8">Cytoplasm</location>
    </subcellularLocation>
</comment>
<evidence type="ECO:0000313" key="10">
    <source>
        <dbReference type="EMBL" id="EFG48976.1"/>
    </source>
</evidence>
<protein>
    <recommendedName>
        <fullName evidence="8">Cytidylate kinase</fullName>
        <shortName evidence="8">CK</shortName>
        <ecNumber evidence="8">2.7.4.25</ecNumber>
    </recommendedName>
    <alternativeName>
        <fullName evidence="8">Cytidine monophosphate kinase</fullName>
        <shortName evidence="8">CMP kinase</shortName>
    </alternativeName>
</protein>
<evidence type="ECO:0000259" key="9">
    <source>
        <dbReference type="Pfam" id="PF02224"/>
    </source>
</evidence>
<reference evidence="10 11" key="1">
    <citation type="submission" date="2010-04" db="EMBL/GenBank/DDBJ databases">
        <authorList>
            <person name="Muzny D."/>
            <person name="Qin X."/>
            <person name="Deng J."/>
            <person name="Jiang H."/>
            <person name="Liu Y."/>
            <person name="Qu J."/>
            <person name="Song X.-Z."/>
            <person name="Zhang L."/>
            <person name="Thornton R."/>
            <person name="Coyle M."/>
            <person name="Francisco L."/>
            <person name="Jackson L."/>
            <person name="Javaid M."/>
            <person name="Korchina V."/>
            <person name="Kovar C."/>
            <person name="Mata R."/>
            <person name="Mathew T."/>
            <person name="Ngo R."/>
            <person name="Nguyen L."/>
            <person name="Nguyen N."/>
            <person name="Okwuonu G."/>
            <person name="Ongeri F."/>
            <person name="Pham C."/>
            <person name="Simmons D."/>
            <person name="Wilczek-Boney K."/>
            <person name="Hale W."/>
            <person name="Jakkamsetti A."/>
            <person name="Pham P."/>
            <person name="Ruth R."/>
            <person name="San Lucas F."/>
            <person name="Warren J."/>
            <person name="Zhang J."/>
            <person name="Zhao Z."/>
            <person name="Zhou C."/>
            <person name="Zhu D."/>
            <person name="Lee S."/>
            <person name="Bess C."/>
            <person name="Blankenburg K."/>
            <person name="Forbes L."/>
            <person name="Fu Q."/>
            <person name="Gubbala S."/>
            <person name="Hirani K."/>
            <person name="Jayaseelan J.C."/>
            <person name="Lara F."/>
            <person name="Munidasa M."/>
            <person name="Palculict T."/>
            <person name="Patil S."/>
            <person name="Pu L.-L."/>
            <person name="Saada N."/>
            <person name="Tang L."/>
            <person name="Weissenberger G."/>
            <person name="Zhu Y."/>
            <person name="Hemphill L."/>
            <person name="Shang Y."/>
            <person name="Youmans B."/>
            <person name="Ayvaz T."/>
            <person name="Ross M."/>
            <person name="Santibanez J."/>
            <person name="Aqrawi P."/>
            <person name="Gross S."/>
            <person name="Joshi V."/>
            <person name="Fowler G."/>
            <person name="Nazareth L."/>
            <person name="Reid J."/>
            <person name="Worley K."/>
            <person name="Petrosino J."/>
            <person name="Highlander S."/>
            <person name="Gibbs R."/>
            <person name="Gibbs R."/>
        </authorList>
    </citation>
    <scope>NUCLEOTIDE SEQUENCE [LARGE SCALE GENOMIC DNA]</scope>
    <source>
        <strain evidence="10 11">ATCC 11563</strain>
    </source>
</reference>
<proteinExistence type="inferred from homology"/>
<evidence type="ECO:0000256" key="2">
    <source>
        <dbReference type="ARBA" id="ARBA00022679"/>
    </source>
</evidence>
<keyword evidence="5 8" id="KW-0067">ATP-binding</keyword>
<dbReference type="CDD" id="cd02020">
    <property type="entry name" value="CMPK"/>
    <property type="match status" value="1"/>
</dbReference>
<dbReference type="Gene3D" id="3.40.50.300">
    <property type="entry name" value="P-loop containing nucleotide triphosphate hydrolases"/>
    <property type="match status" value="1"/>
</dbReference>
<keyword evidence="8" id="KW-0963">Cytoplasm</keyword>
<dbReference type="PANTHER" id="PTHR21299:SF2">
    <property type="entry name" value="CYTIDYLATE KINASE"/>
    <property type="match status" value="1"/>
</dbReference>
<evidence type="ECO:0000313" key="11">
    <source>
        <dbReference type="Proteomes" id="UP000003764"/>
    </source>
</evidence>
<dbReference type="SUPFAM" id="SSF52540">
    <property type="entry name" value="P-loop containing nucleoside triphosphate hydrolases"/>
    <property type="match status" value="1"/>
</dbReference>
<feature type="domain" description="Cytidylate kinase" evidence="9">
    <location>
        <begin position="11"/>
        <end position="226"/>
    </location>
</feature>
<dbReference type="PANTHER" id="PTHR21299">
    <property type="entry name" value="CYTIDYLATE KINASE/PANTOATE-BETA-ALANINE LIGASE"/>
    <property type="match status" value="1"/>
</dbReference>
<keyword evidence="4 8" id="KW-0418">Kinase</keyword>
<dbReference type="EMBL" id="ADNT01000102">
    <property type="protein sequence ID" value="EFG48976.1"/>
    <property type="molecule type" value="Genomic_DNA"/>
</dbReference>
<evidence type="ECO:0000256" key="5">
    <source>
        <dbReference type="ARBA" id="ARBA00022840"/>
    </source>
</evidence>
<evidence type="ECO:0000256" key="7">
    <source>
        <dbReference type="ARBA" id="ARBA00048478"/>
    </source>
</evidence>
<dbReference type="GO" id="GO:0016301">
    <property type="term" value="F:kinase activity"/>
    <property type="evidence" value="ECO:0007669"/>
    <property type="project" value="UniProtKB-KW"/>
</dbReference>
<keyword evidence="2 8" id="KW-0808">Transferase</keyword>